<sequence>MPVAVRLFLERSPVFIKIADNSRNYSVSLASCIRRTSFARTEATASVFVTIPWALGVHNIKPTERCYALYHDGVHTVQSHNSFLASILPLQRYAQSNAPMRVIHFTAFESVQ</sequence>
<keyword evidence="2" id="KW-1185">Reference proteome</keyword>
<protein>
    <submittedName>
        <fullName evidence="1">Uncharacterized protein</fullName>
    </submittedName>
</protein>
<dbReference type="AlphaFoldDB" id="A0A2H3B300"/>
<gene>
    <name evidence="1" type="ORF">ARMSODRAFT_184140</name>
</gene>
<reference evidence="2" key="1">
    <citation type="journal article" date="2017" name="Nat. Ecol. Evol.">
        <title>Genome expansion and lineage-specific genetic innovations in the forest pathogenic fungi Armillaria.</title>
        <authorList>
            <person name="Sipos G."/>
            <person name="Prasanna A.N."/>
            <person name="Walter M.C."/>
            <person name="O'Connor E."/>
            <person name="Balint B."/>
            <person name="Krizsan K."/>
            <person name="Kiss B."/>
            <person name="Hess J."/>
            <person name="Varga T."/>
            <person name="Slot J."/>
            <person name="Riley R."/>
            <person name="Boka B."/>
            <person name="Rigling D."/>
            <person name="Barry K."/>
            <person name="Lee J."/>
            <person name="Mihaltcheva S."/>
            <person name="LaButti K."/>
            <person name="Lipzen A."/>
            <person name="Waldron R."/>
            <person name="Moloney N.M."/>
            <person name="Sperisen C."/>
            <person name="Kredics L."/>
            <person name="Vagvoelgyi C."/>
            <person name="Patrignani A."/>
            <person name="Fitzpatrick D."/>
            <person name="Nagy I."/>
            <person name="Doyle S."/>
            <person name="Anderson J.B."/>
            <person name="Grigoriev I.V."/>
            <person name="Gueldener U."/>
            <person name="Muensterkoetter M."/>
            <person name="Nagy L.G."/>
        </authorList>
    </citation>
    <scope>NUCLEOTIDE SEQUENCE [LARGE SCALE GENOMIC DNA]</scope>
    <source>
        <strain evidence="2">28-4</strain>
    </source>
</reference>
<organism evidence="1 2">
    <name type="scientific">Armillaria solidipes</name>
    <dbReference type="NCBI Taxonomy" id="1076256"/>
    <lineage>
        <taxon>Eukaryota</taxon>
        <taxon>Fungi</taxon>
        <taxon>Dikarya</taxon>
        <taxon>Basidiomycota</taxon>
        <taxon>Agaricomycotina</taxon>
        <taxon>Agaricomycetes</taxon>
        <taxon>Agaricomycetidae</taxon>
        <taxon>Agaricales</taxon>
        <taxon>Marasmiineae</taxon>
        <taxon>Physalacriaceae</taxon>
        <taxon>Armillaria</taxon>
    </lineage>
</organism>
<evidence type="ECO:0000313" key="1">
    <source>
        <dbReference type="EMBL" id="PBK58213.1"/>
    </source>
</evidence>
<accession>A0A2H3B300</accession>
<evidence type="ECO:0000313" key="2">
    <source>
        <dbReference type="Proteomes" id="UP000218334"/>
    </source>
</evidence>
<proteinExistence type="predicted"/>
<dbReference type="Proteomes" id="UP000218334">
    <property type="component" value="Unassembled WGS sequence"/>
</dbReference>
<name>A0A2H3B300_9AGAR</name>
<dbReference type="EMBL" id="KZ293574">
    <property type="protein sequence ID" value="PBK58213.1"/>
    <property type="molecule type" value="Genomic_DNA"/>
</dbReference>